<dbReference type="Proteomes" id="UP000515561">
    <property type="component" value="Chromosome"/>
</dbReference>
<dbReference type="AlphaFoldDB" id="A0A6S6R5V5"/>
<dbReference type="PANTHER" id="PTHR45681">
    <property type="entry name" value="POLYKETIDE SYNTHASE 44-RELATED"/>
    <property type="match status" value="1"/>
</dbReference>
<gene>
    <name evidence="3" type="ORF">acsn021_19870</name>
</gene>
<dbReference type="InterPro" id="IPR049552">
    <property type="entry name" value="PKS_DH_N"/>
</dbReference>
<dbReference type="InterPro" id="IPR049900">
    <property type="entry name" value="PKS_mFAS_DH"/>
</dbReference>
<keyword evidence="4" id="KW-1185">Reference proteome</keyword>
<evidence type="ECO:0000256" key="1">
    <source>
        <dbReference type="PROSITE-ProRule" id="PRU01363"/>
    </source>
</evidence>
<feature type="region of interest" description="N-terminal hotdog fold" evidence="1">
    <location>
        <begin position="1"/>
        <end position="112"/>
    </location>
</feature>
<dbReference type="RefSeq" id="WP_184093345.1">
    <property type="nucleotide sequence ID" value="NZ_AP023367.1"/>
</dbReference>
<dbReference type="PROSITE" id="PS52019">
    <property type="entry name" value="PKS_MFAS_DH"/>
    <property type="match status" value="1"/>
</dbReference>
<evidence type="ECO:0000313" key="4">
    <source>
        <dbReference type="Proteomes" id="UP000515561"/>
    </source>
</evidence>
<dbReference type="Pfam" id="PF14765">
    <property type="entry name" value="PS-DH"/>
    <property type="match status" value="1"/>
</dbReference>
<reference evidence="3 4" key="1">
    <citation type="journal article" date="2016" name="Int. J. Syst. Evol. Microbiol.">
        <title>Descriptions of Anaerotaenia torta gen. nov., sp. nov. and Anaerocolumna cellulosilytica gen. nov., sp. nov. isolated from a methanogenic reactor of cattle waste.</title>
        <authorList>
            <person name="Uek A."/>
            <person name="Ohtaki Y."/>
            <person name="Kaku N."/>
            <person name="Ueki K."/>
        </authorList>
    </citation>
    <scope>NUCLEOTIDE SEQUENCE [LARGE SCALE GENOMIC DNA]</scope>
    <source>
        <strain evidence="3 4">SN021</strain>
    </source>
</reference>
<feature type="domain" description="PKS/mFAS DH" evidence="2">
    <location>
        <begin position="1"/>
        <end position="271"/>
    </location>
</feature>
<feature type="active site" description="Proton donor; for dehydratase activity" evidence="1">
    <location>
        <position position="188"/>
    </location>
</feature>
<evidence type="ECO:0000313" key="3">
    <source>
        <dbReference type="EMBL" id="BCJ94418.1"/>
    </source>
</evidence>
<dbReference type="InterPro" id="IPR042104">
    <property type="entry name" value="PKS_dehydratase_sf"/>
</dbReference>
<dbReference type="PANTHER" id="PTHR45681:SF6">
    <property type="entry name" value="POLYKETIDE SYNTHASE 37"/>
    <property type="match status" value="1"/>
</dbReference>
<organism evidence="3 4">
    <name type="scientific">Anaerocolumna cellulosilytica</name>
    <dbReference type="NCBI Taxonomy" id="433286"/>
    <lineage>
        <taxon>Bacteria</taxon>
        <taxon>Bacillati</taxon>
        <taxon>Bacillota</taxon>
        <taxon>Clostridia</taxon>
        <taxon>Lachnospirales</taxon>
        <taxon>Lachnospiraceae</taxon>
        <taxon>Anaerocolumna</taxon>
    </lineage>
</organism>
<accession>A0A6S6R5V5</accession>
<dbReference type="InterPro" id="IPR049551">
    <property type="entry name" value="PKS_DH_C"/>
</dbReference>
<evidence type="ECO:0000259" key="2">
    <source>
        <dbReference type="PROSITE" id="PS52019"/>
    </source>
</evidence>
<dbReference type="EMBL" id="AP023367">
    <property type="protein sequence ID" value="BCJ94418.1"/>
    <property type="molecule type" value="Genomic_DNA"/>
</dbReference>
<sequence>MENQNLGTYKTVLSAEQDIVSDHKFQKDYVVPAAVYLAMVKEAFVINTSSNELEFLEVSILNALIIEQDVPVNVFVELEQDGAVYRFKVVSQKLDKNSLHVYGKIRESSFQREDSLLLTEIQARCKEFIEKEAFYKRYERSGIYYGKYYKTVQEVHQNIFEFISVIESEKINDKSPLYPLSIFPAYMDGAIQSIGSIYRGDEKIIYVPSFIKRIRILKIPTGKCYCYGTTYTDSSKNPEKLVYDLTVCDERGMVVMELSQFEMKRYIIGLR</sequence>
<protein>
    <recommendedName>
        <fullName evidence="2">PKS/mFAS DH domain-containing protein</fullName>
    </recommendedName>
</protein>
<feature type="active site" description="Proton acceptor; for dehydratase activity" evidence="1">
    <location>
        <position position="23"/>
    </location>
</feature>
<proteinExistence type="predicted"/>
<dbReference type="KEGG" id="acel:acsn021_19870"/>
<dbReference type="InterPro" id="IPR050444">
    <property type="entry name" value="Polyketide_Synthase"/>
</dbReference>
<feature type="region of interest" description="C-terminal hotdog fold" evidence="1">
    <location>
        <begin position="126"/>
        <end position="271"/>
    </location>
</feature>
<dbReference type="Gene3D" id="3.10.129.110">
    <property type="entry name" value="Polyketide synthase dehydratase"/>
    <property type="match status" value="1"/>
</dbReference>
<name>A0A6S6R5V5_9FIRM</name>
<dbReference type="Pfam" id="PF21089">
    <property type="entry name" value="PKS_DH_N"/>
    <property type="match status" value="1"/>
</dbReference>